<dbReference type="Pfam" id="PF12680">
    <property type="entry name" value="SnoaL_2"/>
    <property type="match status" value="1"/>
</dbReference>
<dbReference type="AlphaFoldDB" id="A0A6C1B0E0"/>
<dbReference type="InterPro" id="IPR037401">
    <property type="entry name" value="SnoaL-like"/>
</dbReference>
<evidence type="ECO:0000259" key="1">
    <source>
        <dbReference type="Pfam" id="PF12680"/>
    </source>
</evidence>
<proteinExistence type="predicted"/>
<dbReference type="EMBL" id="CP048836">
    <property type="protein sequence ID" value="QID17081.1"/>
    <property type="molecule type" value="Genomic_DNA"/>
</dbReference>
<keyword evidence="3" id="KW-1185">Reference proteome</keyword>
<gene>
    <name evidence="2" type="ORF">G3580_05160</name>
</gene>
<feature type="domain" description="SnoaL-like" evidence="1">
    <location>
        <begin position="7"/>
        <end position="107"/>
    </location>
</feature>
<protein>
    <submittedName>
        <fullName evidence="2">Nuclear transport factor 2 family protein</fullName>
    </submittedName>
</protein>
<organism evidence="2 3">
    <name type="scientific">Nitrogeniibacter mangrovi</name>
    <dbReference type="NCBI Taxonomy" id="2016596"/>
    <lineage>
        <taxon>Bacteria</taxon>
        <taxon>Pseudomonadati</taxon>
        <taxon>Pseudomonadota</taxon>
        <taxon>Betaproteobacteria</taxon>
        <taxon>Rhodocyclales</taxon>
        <taxon>Zoogloeaceae</taxon>
        <taxon>Nitrogeniibacter</taxon>
    </lineage>
</organism>
<accession>A0A6C1B0E0</accession>
<dbReference type="KEGG" id="azq:G3580_05160"/>
<reference evidence="2 3" key="1">
    <citation type="submission" date="2020-02" db="EMBL/GenBank/DDBJ databases">
        <title>Nitrogenibacter mangrovi gen. nov., sp. nov. isolated from mangrove sediment, a denitrifying betaproteobacterium.</title>
        <authorList>
            <person name="Liao H."/>
            <person name="Tian Y."/>
        </authorList>
    </citation>
    <scope>NUCLEOTIDE SEQUENCE [LARGE SCALE GENOMIC DNA]</scope>
    <source>
        <strain evidence="2 3">M9-3-2</strain>
    </source>
</reference>
<name>A0A6C1B0E0_9RHOO</name>
<dbReference type="SUPFAM" id="SSF54427">
    <property type="entry name" value="NTF2-like"/>
    <property type="match status" value="1"/>
</dbReference>
<dbReference type="RefSeq" id="WP_173764246.1">
    <property type="nucleotide sequence ID" value="NZ_CP048836.1"/>
</dbReference>
<dbReference type="Proteomes" id="UP000501991">
    <property type="component" value="Chromosome"/>
</dbReference>
<sequence>MTPVDAVVRFYERLTPATLADIRQVYAPDARFRDPFNDVIGVDHVERIFAHMFDQLTEPRFEITGCFAGDGEAMLRWCLRWGAPGAAGCIEGASHLRFDGAGRVSHHRDYWDPAEHLYEALPIVGKLLRCIKRRLATP</sequence>
<evidence type="ECO:0000313" key="3">
    <source>
        <dbReference type="Proteomes" id="UP000501991"/>
    </source>
</evidence>
<evidence type="ECO:0000313" key="2">
    <source>
        <dbReference type="EMBL" id="QID17081.1"/>
    </source>
</evidence>
<dbReference type="Gene3D" id="3.10.450.50">
    <property type="match status" value="1"/>
</dbReference>
<dbReference type="InterPro" id="IPR032710">
    <property type="entry name" value="NTF2-like_dom_sf"/>
</dbReference>